<dbReference type="PROSITE" id="PS50181">
    <property type="entry name" value="FBOX"/>
    <property type="match status" value="1"/>
</dbReference>
<evidence type="ECO:0000259" key="1">
    <source>
        <dbReference type="PROSITE" id="PS50181"/>
    </source>
</evidence>
<reference evidence="2" key="1">
    <citation type="submission" date="2023-07" db="EMBL/GenBank/DDBJ databases">
        <authorList>
            <person name="Xia Y."/>
        </authorList>
    </citation>
    <scope>NUCLEOTIDE SEQUENCE</scope>
    <source>
        <strain evidence="2">E</strain>
    </source>
</reference>
<dbReference type="SUPFAM" id="SSF81383">
    <property type="entry name" value="F-box domain"/>
    <property type="match status" value="1"/>
</dbReference>
<gene>
    <name evidence="2" type="ORF">MarDSR_132</name>
</gene>
<accession>A0AA96EPW9</accession>
<proteinExistence type="predicted"/>
<dbReference type="InterPro" id="IPR036047">
    <property type="entry name" value="F-box-like_dom_sf"/>
</dbReference>
<organism evidence="2">
    <name type="scientific">Marseillevirus sp</name>
    <dbReference type="NCBI Taxonomy" id="2809551"/>
    <lineage>
        <taxon>Viruses</taxon>
        <taxon>Varidnaviria</taxon>
        <taxon>Bamfordvirae</taxon>
        <taxon>Nucleocytoviricota</taxon>
        <taxon>Megaviricetes</taxon>
        <taxon>Pimascovirales</taxon>
        <taxon>Pimascovirales incertae sedis</taxon>
        <taxon>Marseilleviridae</taxon>
        <taxon>Marseillevirus</taxon>
    </lineage>
</organism>
<dbReference type="InterPro" id="IPR001810">
    <property type="entry name" value="F-box_dom"/>
</dbReference>
<feature type="domain" description="F-box" evidence="1">
    <location>
        <begin position="39"/>
        <end position="85"/>
    </location>
</feature>
<dbReference type="EMBL" id="OR343189">
    <property type="protein sequence ID" value="WNL50171.1"/>
    <property type="molecule type" value="Genomic_DNA"/>
</dbReference>
<evidence type="ECO:0000313" key="2">
    <source>
        <dbReference type="EMBL" id="WNL50171.1"/>
    </source>
</evidence>
<dbReference type="Gene3D" id="1.20.1280.50">
    <property type="match status" value="1"/>
</dbReference>
<protein>
    <submittedName>
        <fullName evidence="2">F-box containing protein</fullName>
    </submittedName>
</protein>
<sequence length="187" mass="21951">MHNYRAQKTHWCLVARRNHPCFTSNFGRIEMEKQKDITIFVMETLPNGLVLHILSFCGASDVCSFSRTMKEHLLLANGEMLWKQLCKKSPFPMRKKCDSWREWSIRMSKREPVAYTIEWKLGKDGIKREILVERNNTIKEPLFEIATEHCIAPHTLNACNFAKCRKVYESPLLHGQVPEVFVERKDI</sequence>
<name>A0AA96EPW9_9VIRU</name>